<dbReference type="OMA" id="TINIYNW"/>
<sequence>MFIQQILSYCGEIKTKMFFAFMIQVVFCCQIYEKERNLFPTEQEYYNVFMNELFKGEDLIYECKNCPENVTLWNAMNLIGKPYHTRYIFRSIANNKSNFVALSDNNTINIYNWEDQSLKIMQIIHIDSDLNCLNIIFTLNDEFLIDCYINNILQMYNLEGSNLKLVYQINLPLPLKTNIYSFTSYSINYIIYAQYYAEYQILTLLKQYNKTEDQSFVNVTTWISTFQDVEISIKGIEVNTFYVLNNPVILLLQITEDEKFSVWNFFIINPPSYQMTIYQSINKYSECDQLFLKSDFSIYSLLVCEDQLDQELYQQGLIYYNIVENAEIIQFYVNDLFLILQTNSSLMIISLETKTLLRQTSKEQFQNFTNSQIYFNQQSNQLFIFNQYTFVYQIEIPRLSGYYSIIDSNKKKDEIYIFAINNFGINICYVKLTIKTLNLNDQGIYQLYQNQIENYYTLQQKKFVQQIKNINGPLLEIQNNQNNQNLGIFKNITFSKIYDFNQKFQKIQIINIQTTYMVGIQNKSMTIYSFQLGGLIFSNSTIDLDIENYHILRDLQLAYQFQGQQVVLIIGINFDQNILLFYFATQQVDNVTILQNTTVQTLHFNQFLLTFNCYILMLDNSILLYSFDNVKQFKVDQQTIQNYLGVYVDFNPSGMTLNQQYQSSVVFVINQQNFIIFVIDFTLKMIPYGIYYVDYIIQQINIVNQKLILSYKCNQGLCFDVWNIQNLMKPFYEKQLMSVSQQKDINCYSDNLFYYVQIDQNQTLVYNPMMSYHQSLFTSIAFNGSYFSSTAVDGLSVLAFGNVLYSLFPFFTFEFVRNDDYQTFEYLPNTIYNFTIRSKLNGDNASYITNNQSLSILNPQLNIFIQNISITIKDGSDLKYIYTFNNVSTIGQILYYELQPEDDKHQICIKNIQSPVQLQNSIQNKQQFTILTAVNNLFVLQNYEQLMVFNTNVVLYLNQTQSCFQSYANNDTLYSFCQNTTNYYIISFQISNSSIIQNDQILYLPSEEMYLSESPFLIISDGIFFLTTDLQLCYYNFQSQQTVNITQCNTVGFQSIVIKNAQHYQLIVVFYVCQDNLNTLNYIIGNYSKINSIIEFQNNFSTLDILNIDFKNINNLQIEYFLIIKVEFKEIIMSITTNEQLGFLILLNINYGIHDKSKIEIKFQDIISTISPYNSADFQIVSSPKVQGSTLVIAFTNRKVENEILLLVYDLTDISQFSRSTPIRVQGGYTIPQIQSDFLVSYQLLTENRSKGNILVLTSSYIYYLNFSTFTFFLDMPLYSNDKNITFRLTGGNTYFTTISLIEFKYETQKGWFYGLSTIIATILIISLIYCWQRRKAQTDFDLNNDEWIDF</sequence>
<proteinExistence type="predicted"/>
<keyword evidence="1" id="KW-1133">Transmembrane helix</keyword>
<organism evidence="2 3">
    <name type="scientific">Paramecium primaurelia</name>
    <dbReference type="NCBI Taxonomy" id="5886"/>
    <lineage>
        <taxon>Eukaryota</taxon>
        <taxon>Sar</taxon>
        <taxon>Alveolata</taxon>
        <taxon>Ciliophora</taxon>
        <taxon>Intramacronucleata</taxon>
        <taxon>Oligohymenophorea</taxon>
        <taxon>Peniculida</taxon>
        <taxon>Parameciidae</taxon>
        <taxon>Paramecium</taxon>
    </lineage>
</organism>
<evidence type="ECO:0008006" key="4">
    <source>
        <dbReference type="Google" id="ProtNLM"/>
    </source>
</evidence>
<gene>
    <name evidence="2" type="ORF">PPRIM_AZ9-3.1.T1010026</name>
</gene>
<keyword evidence="1" id="KW-0812">Transmembrane</keyword>
<evidence type="ECO:0000256" key="1">
    <source>
        <dbReference type="SAM" id="Phobius"/>
    </source>
</evidence>
<feature type="transmembrane region" description="Helical" evidence="1">
    <location>
        <begin position="1311"/>
        <end position="1332"/>
    </location>
</feature>
<dbReference type="EMBL" id="CAJJDM010000104">
    <property type="protein sequence ID" value="CAD8096307.1"/>
    <property type="molecule type" value="Genomic_DNA"/>
</dbReference>
<evidence type="ECO:0000313" key="3">
    <source>
        <dbReference type="Proteomes" id="UP000688137"/>
    </source>
</evidence>
<keyword evidence="1" id="KW-0472">Membrane</keyword>
<name>A0A8S1NST4_PARPR</name>
<keyword evidence="3" id="KW-1185">Reference proteome</keyword>
<dbReference type="Proteomes" id="UP000688137">
    <property type="component" value="Unassembled WGS sequence"/>
</dbReference>
<feature type="transmembrane region" description="Helical" evidence="1">
    <location>
        <begin position="1254"/>
        <end position="1274"/>
    </location>
</feature>
<reference evidence="2" key="1">
    <citation type="submission" date="2021-01" db="EMBL/GenBank/DDBJ databases">
        <authorList>
            <consortium name="Genoscope - CEA"/>
            <person name="William W."/>
        </authorList>
    </citation>
    <scope>NUCLEOTIDE SEQUENCE</scope>
</reference>
<protein>
    <recommendedName>
        <fullName evidence="4">Transmembrane protein</fullName>
    </recommendedName>
</protein>
<evidence type="ECO:0000313" key="2">
    <source>
        <dbReference type="EMBL" id="CAD8096307.1"/>
    </source>
</evidence>
<accession>A0A8S1NST4</accession>
<comment type="caution">
    <text evidence="2">The sequence shown here is derived from an EMBL/GenBank/DDBJ whole genome shotgun (WGS) entry which is preliminary data.</text>
</comment>